<comment type="caution">
    <text evidence="1">The sequence shown here is derived from an EMBL/GenBank/DDBJ whole genome shotgun (WGS) entry which is preliminary data.</text>
</comment>
<proteinExistence type="predicted"/>
<dbReference type="GO" id="GO:0046914">
    <property type="term" value="F:transition metal ion binding"/>
    <property type="evidence" value="ECO:0007669"/>
    <property type="project" value="InterPro"/>
</dbReference>
<name>A0A933GPH8_UNCTE</name>
<reference evidence="1" key="1">
    <citation type="submission" date="2020-07" db="EMBL/GenBank/DDBJ databases">
        <title>Huge and variable diversity of episymbiotic CPR bacteria and DPANN archaea in groundwater ecosystems.</title>
        <authorList>
            <person name="He C.Y."/>
            <person name="Keren R."/>
            <person name="Whittaker M."/>
            <person name="Farag I.F."/>
            <person name="Doudna J."/>
            <person name="Cate J.H.D."/>
            <person name="Banfield J.F."/>
        </authorList>
    </citation>
    <scope>NUCLEOTIDE SEQUENCE</scope>
    <source>
        <strain evidence="1">NC_groundwater_1482_Ag_S-0.65um_47_24</strain>
    </source>
</reference>
<dbReference type="EMBL" id="JACQWF010000348">
    <property type="protein sequence ID" value="MBI4596285.1"/>
    <property type="molecule type" value="Genomic_DNA"/>
</dbReference>
<evidence type="ECO:0000313" key="2">
    <source>
        <dbReference type="Proteomes" id="UP000772181"/>
    </source>
</evidence>
<dbReference type="Proteomes" id="UP000772181">
    <property type="component" value="Unassembled WGS sequence"/>
</dbReference>
<dbReference type="GO" id="GO:0003824">
    <property type="term" value="F:catalytic activity"/>
    <property type="evidence" value="ECO:0007669"/>
    <property type="project" value="InterPro"/>
</dbReference>
<accession>A0A933GPH8</accession>
<organism evidence="1 2">
    <name type="scientific">Tectimicrobiota bacterium</name>
    <dbReference type="NCBI Taxonomy" id="2528274"/>
    <lineage>
        <taxon>Bacteria</taxon>
        <taxon>Pseudomonadati</taxon>
        <taxon>Nitrospinota/Tectimicrobiota group</taxon>
        <taxon>Candidatus Tectimicrobiota</taxon>
    </lineage>
</organism>
<gene>
    <name evidence="1" type="ORF">HY730_07925</name>
</gene>
<dbReference type="InterPro" id="IPR036648">
    <property type="entry name" value="CN_Hdrase_a/SCN_Hdrase_g_sf"/>
</dbReference>
<sequence>MAKRVGEKREEIFGKKAADLFTKAQTDEGLSKKLLSDPKGVLKEHGIDVPEGISDETMNMVVGAGLSLN</sequence>
<evidence type="ECO:0000313" key="1">
    <source>
        <dbReference type="EMBL" id="MBI4596285.1"/>
    </source>
</evidence>
<dbReference type="Gene3D" id="3.90.330.10">
    <property type="entry name" value="Nitrile hydratase alpha /Thiocyanate hydrolase gamma"/>
    <property type="match status" value="1"/>
</dbReference>
<protein>
    <submittedName>
        <fullName evidence="1">Uncharacterized protein</fullName>
    </submittedName>
</protein>
<dbReference type="AlphaFoldDB" id="A0A933GPH8"/>
<dbReference type="SUPFAM" id="SSF56209">
    <property type="entry name" value="Nitrile hydratase alpha chain"/>
    <property type="match status" value="1"/>
</dbReference>